<dbReference type="SUPFAM" id="SSF49854">
    <property type="entry name" value="Spermadhesin, CUB domain"/>
    <property type="match status" value="2"/>
</dbReference>
<evidence type="ECO:0000256" key="4">
    <source>
        <dbReference type="SAM" id="MobiDB-lite"/>
    </source>
</evidence>
<feature type="domain" description="CUB" evidence="7">
    <location>
        <begin position="144"/>
        <end position="263"/>
    </location>
</feature>
<keyword evidence="2" id="KW-1015">Disulfide bond</keyword>
<dbReference type="PANTHER" id="PTHR24251">
    <property type="entry name" value="OVOCHYMASE-RELATED"/>
    <property type="match status" value="1"/>
</dbReference>
<protein>
    <recommendedName>
        <fullName evidence="7">CUB domain-containing protein</fullName>
    </recommendedName>
</protein>
<dbReference type="Gene3D" id="2.60.120.290">
    <property type="entry name" value="Spermadhesin, CUB domain"/>
    <property type="match status" value="2"/>
</dbReference>
<sequence>MMLLNLKTFNILYALKLLHPVCVFPNPQGGHTGHLLIMHGHRTDTQRNQTCNWLLTSKTNNRILYHAYDIDVICPDGVSIHDGPTEAAQQKVNNACRDPTNSVFSQSIDTSSGTNLLLKFMSDGGTSSGKGFSLFVISAPSSDCTENTKILAATKKEKVLTSPMFPDKYQKSKTCNWMIMPESKGSLVKLDFKFVDIDYDSSKKTCHDKVEINYGNTTKDVCGSDITKPVKTFTSEAGSNMTLTFITDSIQEENGFVMVYMEVDGMMEPSFMQKYFMIIIIVVVIVAVIIIAVVIVAVVCCCKRKKKSSKNDDVYNPEEVKLSETPTD</sequence>
<evidence type="ECO:0000259" key="7">
    <source>
        <dbReference type="PROSITE" id="PS01180"/>
    </source>
</evidence>
<name>A0AA89C6C1_PINIB</name>
<dbReference type="InterPro" id="IPR035914">
    <property type="entry name" value="Sperma_CUB_dom_sf"/>
</dbReference>
<comment type="caution">
    <text evidence="8">The sequence shown here is derived from an EMBL/GenBank/DDBJ whole genome shotgun (WGS) entry which is preliminary data.</text>
</comment>
<keyword evidence="5" id="KW-1133">Transmembrane helix</keyword>
<evidence type="ECO:0000256" key="6">
    <source>
        <dbReference type="SAM" id="SignalP"/>
    </source>
</evidence>
<evidence type="ECO:0000256" key="1">
    <source>
        <dbReference type="ARBA" id="ARBA00022737"/>
    </source>
</evidence>
<proteinExistence type="predicted"/>
<reference evidence="8" key="1">
    <citation type="submission" date="2019-08" db="EMBL/GenBank/DDBJ databases">
        <title>The improved chromosome-level genome for the pearl oyster Pinctada fucata martensii using PacBio sequencing and Hi-C.</title>
        <authorList>
            <person name="Zheng Z."/>
        </authorList>
    </citation>
    <scope>NUCLEOTIDE SEQUENCE</scope>
    <source>
        <strain evidence="8">ZZ-2019</strain>
        <tissue evidence="8">Adductor muscle</tissue>
    </source>
</reference>
<feature type="region of interest" description="Disordered" evidence="4">
    <location>
        <begin position="308"/>
        <end position="328"/>
    </location>
</feature>
<dbReference type="InterPro" id="IPR000859">
    <property type="entry name" value="CUB_dom"/>
</dbReference>
<dbReference type="SMART" id="SM00042">
    <property type="entry name" value="CUB"/>
    <property type="match status" value="2"/>
</dbReference>
<evidence type="ECO:0000313" key="9">
    <source>
        <dbReference type="Proteomes" id="UP001186944"/>
    </source>
</evidence>
<evidence type="ECO:0000256" key="2">
    <source>
        <dbReference type="ARBA" id="ARBA00023157"/>
    </source>
</evidence>
<dbReference type="CDD" id="cd00041">
    <property type="entry name" value="CUB"/>
    <property type="match status" value="1"/>
</dbReference>
<keyword evidence="5" id="KW-0472">Membrane</keyword>
<organism evidence="8 9">
    <name type="scientific">Pinctada imbricata</name>
    <name type="common">Atlantic pearl-oyster</name>
    <name type="synonym">Pinctada martensii</name>
    <dbReference type="NCBI Taxonomy" id="66713"/>
    <lineage>
        <taxon>Eukaryota</taxon>
        <taxon>Metazoa</taxon>
        <taxon>Spiralia</taxon>
        <taxon>Lophotrochozoa</taxon>
        <taxon>Mollusca</taxon>
        <taxon>Bivalvia</taxon>
        <taxon>Autobranchia</taxon>
        <taxon>Pteriomorphia</taxon>
        <taxon>Pterioida</taxon>
        <taxon>Pterioidea</taxon>
        <taxon>Pteriidae</taxon>
        <taxon>Pinctada</taxon>
    </lineage>
</organism>
<feature type="chain" id="PRO_5041722160" description="CUB domain-containing protein" evidence="6">
    <location>
        <begin position="24"/>
        <end position="328"/>
    </location>
</feature>
<feature type="transmembrane region" description="Helical" evidence="5">
    <location>
        <begin position="275"/>
        <end position="301"/>
    </location>
</feature>
<evidence type="ECO:0000313" key="8">
    <source>
        <dbReference type="EMBL" id="KAK3108145.1"/>
    </source>
</evidence>
<keyword evidence="1" id="KW-0677">Repeat</keyword>
<dbReference type="EMBL" id="VSWD01000001">
    <property type="protein sequence ID" value="KAK3108145.1"/>
    <property type="molecule type" value="Genomic_DNA"/>
</dbReference>
<dbReference type="AlphaFoldDB" id="A0AA89C6C1"/>
<dbReference type="PROSITE" id="PS01180">
    <property type="entry name" value="CUB"/>
    <property type="match status" value="1"/>
</dbReference>
<keyword evidence="6" id="KW-0732">Signal</keyword>
<keyword evidence="5" id="KW-0812">Transmembrane</keyword>
<feature type="compositionally biased region" description="Basic and acidic residues" evidence="4">
    <location>
        <begin position="309"/>
        <end position="322"/>
    </location>
</feature>
<comment type="caution">
    <text evidence="3">Lacks conserved residue(s) required for the propagation of feature annotation.</text>
</comment>
<evidence type="ECO:0000256" key="3">
    <source>
        <dbReference type="PROSITE-ProRule" id="PRU00059"/>
    </source>
</evidence>
<feature type="signal peptide" evidence="6">
    <location>
        <begin position="1"/>
        <end position="23"/>
    </location>
</feature>
<dbReference type="Proteomes" id="UP001186944">
    <property type="component" value="Unassembled WGS sequence"/>
</dbReference>
<evidence type="ECO:0000256" key="5">
    <source>
        <dbReference type="SAM" id="Phobius"/>
    </source>
</evidence>
<gene>
    <name evidence="8" type="ORF">FSP39_001999</name>
</gene>
<dbReference type="Pfam" id="PF00431">
    <property type="entry name" value="CUB"/>
    <property type="match status" value="1"/>
</dbReference>
<accession>A0AA89C6C1</accession>
<keyword evidence="9" id="KW-1185">Reference proteome</keyword>